<dbReference type="AlphaFoldDB" id="K9VXU2"/>
<proteinExistence type="predicted"/>
<dbReference type="eggNOG" id="ENOG50332IM">
    <property type="taxonomic scope" value="Bacteria"/>
</dbReference>
<keyword evidence="3" id="KW-1185">Reference proteome</keyword>
<keyword evidence="1" id="KW-0472">Membrane</keyword>
<reference evidence="2 3" key="1">
    <citation type="submission" date="2012-06" db="EMBL/GenBank/DDBJ databases">
        <title>Finished chromosome of genome of Crinalium epipsammum PCC 9333.</title>
        <authorList>
            <consortium name="US DOE Joint Genome Institute"/>
            <person name="Gugger M."/>
            <person name="Coursin T."/>
            <person name="Rippka R."/>
            <person name="Tandeau De Marsac N."/>
            <person name="Huntemann M."/>
            <person name="Wei C.-L."/>
            <person name="Han J."/>
            <person name="Detter J.C."/>
            <person name="Han C."/>
            <person name="Tapia R."/>
            <person name="Davenport K."/>
            <person name="Daligault H."/>
            <person name="Erkkila T."/>
            <person name="Gu W."/>
            <person name="Munk A.C.C."/>
            <person name="Teshima H."/>
            <person name="Xu Y."/>
            <person name="Chain P."/>
            <person name="Chen A."/>
            <person name="Krypides N."/>
            <person name="Mavromatis K."/>
            <person name="Markowitz V."/>
            <person name="Szeto E."/>
            <person name="Ivanova N."/>
            <person name="Mikhailova N."/>
            <person name="Ovchinnikova G."/>
            <person name="Pagani I."/>
            <person name="Pati A."/>
            <person name="Goodwin L."/>
            <person name="Peters L."/>
            <person name="Pitluck S."/>
            <person name="Woyke T."/>
            <person name="Kerfeld C."/>
        </authorList>
    </citation>
    <scope>NUCLEOTIDE SEQUENCE [LARGE SCALE GENOMIC DNA]</scope>
    <source>
        <strain evidence="2 3">PCC 9333</strain>
    </source>
</reference>
<accession>K9VXU2</accession>
<dbReference type="EMBL" id="CP003620">
    <property type="protein sequence ID" value="AFZ12781.1"/>
    <property type="molecule type" value="Genomic_DNA"/>
</dbReference>
<dbReference type="STRING" id="1173022.Cri9333_1898"/>
<keyword evidence="1" id="KW-1133">Transmembrane helix</keyword>
<feature type="transmembrane region" description="Helical" evidence="1">
    <location>
        <begin position="15"/>
        <end position="39"/>
    </location>
</feature>
<dbReference type="Proteomes" id="UP000010472">
    <property type="component" value="Chromosome"/>
</dbReference>
<evidence type="ECO:0000256" key="1">
    <source>
        <dbReference type="SAM" id="Phobius"/>
    </source>
</evidence>
<dbReference type="HOGENOM" id="CLU_143510_0_0_3"/>
<evidence type="ECO:0000313" key="2">
    <source>
        <dbReference type="EMBL" id="AFZ12781.1"/>
    </source>
</evidence>
<feature type="transmembrane region" description="Helical" evidence="1">
    <location>
        <begin position="78"/>
        <end position="96"/>
    </location>
</feature>
<dbReference type="KEGG" id="cep:Cri9333_1898"/>
<evidence type="ECO:0000313" key="3">
    <source>
        <dbReference type="Proteomes" id="UP000010472"/>
    </source>
</evidence>
<organism evidence="2 3">
    <name type="scientific">Crinalium epipsammum PCC 9333</name>
    <dbReference type="NCBI Taxonomy" id="1173022"/>
    <lineage>
        <taxon>Bacteria</taxon>
        <taxon>Bacillati</taxon>
        <taxon>Cyanobacteriota</taxon>
        <taxon>Cyanophyceae</taxon>
        <taxon>Gomontiellales</taxon>
        <taxon>Gomontiellaceae</taxon>
        <taxon>Crinalium</taxon>
    </lineage>
</organism>
<name>K9VXU2_9CYAN</name>
<sequence>MLDFNTICEFSRNHCVAICAFLVPANLVATISTIILTAVRRPAAQVQRVATIGNLFAGVMIFHVITWFMVGVVMAPTYVLFILASTCLSVNCWAMAHPSSMVRLIRGLLALIGFNKQQLASNE</sequence>
<dbReference type="OrthoDB" id="514266at2"/>
<protein>
    <submittedName>
        <fullName evidence="2">Uncharacterized protein</fullName>
    </submittedName>
</protein>
<feature type="transmembrane region" description="Helical" evidence="1">
    <location>
        <begin position="51"/>
        <end position="72"/>
    </location>
</feature>
<gene>
    <name evidence="2" type="ORF">Cri9333_1898</name>
</gene>
<keyword evidence="1" id="KW-0812">Transmembrane</keyword>
<dbReference type="RefSeq" id="WP_015202898.1">
    <property type="nucleotide sequence ID" value="NC_019753.1"/>
</dbReference>